<dbReference type="Gene3D" id="1.20.1110.10">
    <property type="entry name" value="Calcium-transporting ATPase, transmembrane domain"/>
    <property type="match status" value="2"/>
</dbReference>
<feature type="transmembrane region" description="Helical" evidence="6">
    <location>
        <begin position="294"/>
        <end position="317"/>
    </location>
</feature>
<dbReference type="Pfam" id="PF00689">
    <property type="entry name" value="Cation_ATPase_C"/>
    <property type="match status" value="1"/>
</dbReference>
<dbReference type="InterPro" id="IPR023214">
    <property type="entry name" value="HAD_sf"/>
</dbReference>
<dbReference type="InterPro" id="IPR001757">
    <property type="entry name" value="P_typ_ATPase"/>
</dbReference>
<evidence type="ECO:0000256" key="3">
    <source>
        <dbReference type="ARBA" id="ARBA00022692"/>
    </source>
</evidence>
<dbReference type="InterPro" id="IPR036412">
    <property type="entry name" value="HAD-like_sf"/>
</dbReference>
<comment type="subcellular location">
    <subcellularLocation>
        <location evidence="1">Cell membrane</location>
        <topology evidence="1">Multi-pass membrane protein</topology>
    </subcellularLocation>
</comment>
<protein>
    <submittedName>
        <fullName evidence="8">Cation-transporting P-type ATPase</fullName>
    </submittedName>
</protein>
<dbReference type="InterPro" id="IPR023299">
    <property type="entry name" value="ATPase_P-typ_cyto_dom_N"/>
</dbReference>
<gene>
    <name evidence="8" type="ORF">UR92_C0036G0003</name>
</gene>
<dbReference type="InterPro" id="IPR023298">
    <property type="entry name" value="ATPase_P-typ_TM_dom_sf"/>
</dbReference>
<dbReference type="SUPFAM" id="SSF56784">
    <property type="entry name" value="HAD-like"/>
    <property type="match status" value="1"/>
</dbReference>
<dbReference type="GO" id="GO:0016887">
    <property type="term" value="F:ATP hydrolysis activity"/>
    <property type="evidence" value="ECO:0007669"/>
    <property type="project" value="InterPro"/>
</dbReference>
<evidence type="ECO:0000256" key="1">
    <source>
        <dbReference type="ARBA" id="ARBA00004651"/>
    </source>
</evidence>
<keyword evidence="3 6" id="KW-0812">Transmembrane</keyword>
<dbReference type="Proteomes" id="UP000034683">
    <property type="component" value="Unassembled WGS sequence"/>
</dbReference>
<dbReference type="Gene3D" id="3.40.50.1000">
    <property type="entry name" value="HAD superfamily/HAD-like"/>
    <property type="match status" value="1"/>
</dbReference>
<feature type="transmembrane region" description="Helical" evidence="6">
    <location>
        <begin position="397"/>
        <end position="414"/>
    </location>
</feature>
<feature type="domain" description="Cation-transporting P-type ATPase C-terminal" evidence="7">
    <location>
        <begin position="250"/>
        <end position="420"/>
    </location>
</feature>
<evidence type="ECO:0000313" key="9">
    <source>
        <dbReference type="Proteomes" id="UP000034683"/>
    </source>
</evidence>
<organism evidence="8 9">
    <name type="scientific">Candidatus Nomurabacteria bacterium GW2011_GWA2_35_80</name>
    <dbReference type="NCBI Taxonomy" id="1618733"/>
    <lineage>
        <taxon>Bacteria</taxon>
        <taxon>Candidatus Nomuraibacteriota</taxon>
    </lineage>
</organism>
<dbReference type="Pfam" id="PF00702">
    <property type="entry name" value="Hydrolase"/>
    <property type="match status" value="1"/>
</dbReference>
<dbReference type="SUPFAM" id="SSF81665">
    <property type="entry name" value="Calcium ATPase, transmembrane domain M"/>
    <property type="match status" value="1"/>
</dbReference>
<evidence type="ECO:0000256" key="6">
    <source>
        <dbReference type="SAM" id="Phobius"/>
    </source>
</evidence>
<evidence type="ECO:0000313" key="8">
    <source>
        <dbReference type="EMBL" id="KKP87446.1"/>
    </source>
</evidence>
<dbReference type="PRINTS" id="PR00119">
    <property type="entry name" value="CATATPASE"/>
</dbReference>
<dbReference type="SUPFAM" id="SSF81660">
    <property type="entry name" value="Metal cation-transporting ATPase, ATP-binding domain N"/>
    <property type="match status" value="1"/>
</dbReference>
<dbReference type="PANTHER" id="PTHR43294:SF21">
    <property type="entry name" value="CATION TRANSPORTING ATPASE"/>
    <property type="match status" value="1"/>
</dbReference>
<proteinExistence type="predicted"/>
<dbReference type="AlphaFoldDB" id="A0A0G0DFH8"/>
<feature type="transmembrane region" description="Helical" evidence="6">
    <location>
        <begin position="226"/>
        <end position="247"/>
    </location>
</feature>
<name>A0A0G0DFH8_9BACT</name>
<dbReference type="GO" id="GO:0005524">
    <property type="term" value="F:ATP binding"/>
    <property type="evidence" value="ECO:0007669"/>
    <property type="project" value="InterPro"/>
</dbReference>
<accession>A0A0G0DFH8</accession>
<evidence type="ECO:0000256" key="4">
    <source>
        <dbReference type="ARBA" id="ARBA00022989"/>
    </source>
</evidence>
<feature type="transmembrane region" description="Helical" evidence="6">
    <location>
        <begin position="365"/>
        <end position="385"/>
    </location>
</feature>
<feature type="non-terminal residue" evidence="8">
    <location>
        <position position="1"/>
    </location>
</feature>
<dbReference type="InterPro" id="IPR050510">
    <property type="entry name" value="Cation_transp_ATPase_P-type"/>
</dbReference>
<sequence>IIGLSKNIIGVEDTRFISEEDRKKLEEVLINMSLLGQRVVAIGIQENAKNITDSQSISNLTFVGFLGMKDVLRPEVKDAMDRAQEAGIRVVMITGDHKITAMAIAREADIYHDGDEILTGSEIDAMNYYELSDKLSRTTVFARVTPEHKLEIIKAFKKRGEIIAMTGDGVNDAPSLVAADIGVAMGNIGTEVAKEAADIVLLDDNFGSIVSAVEEGRSIYKTIKKVILYLFSTSIGEVLTITGALIFGMPLPILAAQIIWLNFVTDGFLDMSLAMEPKEKGLLLGKFERPKKYLIDKLMLQRMIFMAVPMMIGTLFLFQKYIDINMEKAWTISLTTLAVFQWFNAWNCRSDSKSIFQLNPFSNKFLLGATFIVILLQLSAVYTPFLQKILHTVPLELFDWFIIVPVALSIVFIEETRKLFYRRKLIQIFMK</sequence>
<dbReference type="InterPro" id="IPR006068">
    <property type="entry name" value="ATPase_P-typ_cation-transptr_C"/>
</dbReference>
<evidence type="ECO:0000256" key="2">
    <source>
        <dbReference type="ARBA" id="ARBA00022475"/>
    </source>
</evidence>
<keyword evidence="4 6" id="KW-1133">Transmembrane helix</keyword>
<keyword evidence="5 6" id="KW-0472">Membrane</keyword>
<dbReference type="PATRIC" id="fig|1618733.3.peg.543"/>
<dbReference type="GO" id="GO:0005886">
    <property type="term" value="C:plasma membrane"/>
    <property type="evidence" value="ECO:0007669"/>
    <property type="project" value="UniProtKB-SubCell"/>
</dbReference>
<dbReference type="PANTHER" id="PTHR43294">
    <property type="entry name" value="SODIUM/POTASSIUM-TRANSPORTING ATPASE SUBUNIT ALPHA"/>
    <property type="match status" value="1"/>
</dbReference>
<reference evidence="8 9" key="1">
    <citation type="journal article" date="2015" name="Nature">
        <title>rRNA introns, odd ribosomes, and small enigmatic genomes across a large radiation of phyla.</title>
        <authorList>
            <person name="Brown C.T."/>
            <person name="Hug L.A."/>
            <person name="Thomas B.C."/>
            <person name="Sharon I."/>
            <person name="Castelle C.J."/>
            <person name="Singh A."/>
            <person name="Wilkins M.J."/>
            <person name="Williams K.H."/>
            <person name="Banfield J.F."/>
        </authorList>
    </citation>
    <scope>NUCLEOTIDE SEQUENCE [LARGE SCALE GENOMIC DNA]</scope>
</reference>
<comment type="caution">
    <text evidence="8">The sequence shown here is derived from an EMBL/GenBank/DDBJ whole genome shotgun (WGS) entry which is preliminary data.</text>
</comment>
<keyword evidence="2" id="KW-1003">Cell membrane</keyword>
<dbReference type="NCBIfam" id="TIGR01494">
    <property type="entry name" value="ATPase_P-type"/>
    <property type="match status" value="1"/>
</dbReference>
<evidence type="ECO:0000256" key="5">
    <source>
        <dbReference type="ARBA" id="ARBA00023136"/>
    </source>
</evidence>
<dbReference type="EMBL" id="LBRA01000036">
    <property type="protein sequence ID" value="KKP87446.1"/>
    <property type="molecule type" value="Genomic_DNA"/>
</dbReference>
<evidence type="ECO:0000259" key="7">
    <source>
        <dbReference type="Pfam" id="PF00689"/>
    </source>
</evidence>